<gene>
    <name evidence="1" type="ORF">ABEG18_13145</name>
</gene>
<dbReference type="PRINTS" id="PR00507">
    <property type="entry name" value="N12N6MTFRASE"/>
</dbReference>
<organism evidence="1">
    <name type="scientific">Alsobacter sp. KACC 23698</name>
    <dbReference type="NCBI Taxonomy" id="3149229"/>
    <lineage>
        <taxon>Bacteria</taxon>
        <taxon>Pseudomonadati</taxon>
        <taxon>Pseudomonadota</taxon>
        <taxon>Alphaproteobacteria</taxon>
        <taxon>Hyphomicrobiales</taxon>
        <taxon>Alsobacteraceae</taxon>
        <taxon>Alsobacter</taxon>
    </lineage>
</organism>
<name>A0AAU7J8X8_9HYPH</name>
<dbReference type="SUPFAM" id="SSF53335">
    <property type="entry name" value="S-adenosyl-L-methionine-dependent methyltransferases"/>
    <property type="match status" value="1"/>
</dbReference>
<proteinExistence type="predicted"/>
<dbReference type="RefSeq" id="WP_406853512.1">
    <property type="nucleotide sequence ID" value="NZ_CP157484.1"/>
</dbReference>
<accession>A0AAU7J8X8</accession>
<reference evidence="1" key="1">
    <citation type="submission" date="2024-05" db="EMBL/GenBank/DDBJ databases">
        <authorList>
            <person name="Kim S."/>
            <person name="Heo J."/>
            <person name="Choi H."/>
            <person name="Choi Y."/>
            <person name="Kwon S.-W."/>
            <person name="Kim Y."/>
        </authorList>
    </citation>
    <scope>NUCLEOTIDE SEQUENCE</scope>
    <source>
        <strain evidence="1">KACC 23698</strain>
    </source>
</reference>
<dbReference type="Gene3D" id="3.40.50.150">
    <property type="entry name" value="Vaccinia Virus protein VP39"/>
    <property type="match status" value="1"/>
</dbReference>
<dbReference type="AlphaFoldDB" id="A0AAU7J8X8"/>
<protein>
    <recommendedName>
        <fullName evidence="2">Methyltransferase</fullName>
    </recommendedName>
</protein>
<sequence length="189" mass="21244">MNAPVKLNAHLWARHPDDWYVEPEWVSERLFAVERFRGTVLDPACGTGRIVRAAQMAGLHAWGEDIVVRSPDCARVSNFLIERVGANNVISNPPFKHAEAFVTRALEVAMDKVAMLLPSAWVHGDERSRWLESTPLRRVLFITPRPSMPPGPVIEAGIKAGGGTSDFAWFIWHQNFDGKPELGWSRRKP</sequence>
<evidence type="ECO:0008006" key="2">
    <source>
        <dbReference type="Google" id="ProtNLM"/>
    </source>
</evidence>
<evidence type="ECO:0000313" key="1">
    <source>
        <dbReference type="EMBL" id="XBO36698.1"/>
    </source>
</evidence>
<dbReference type="EMBL" id="CP157484">
    <property type="protein sequence ID" value="XBO36698.1"/>
    <property type="molecule type" value="Genomic_DNA"/>
</dbReference>
<dbReference type="InterPro" id="IPR029063">
    <property type="entry name" value="SAM-dependent_MTases_sf"/>
</dbReference>